<evidence type="ECO:0008006" key="4">
    <source>
        <dbReference type="Google" id="ProtNLM"/>
    </source>
</evidence>
<proteinExistence type="predicted"/>
<accession>A0A6H5GJC9</accession>
<evidence type="ECO:0000256" key="1">
    <source>
        <dbReference type="SAM" id="MobiDB-lite"/>
    </source>
</evidence>
<protein>
    <recommendedName>
        <fullName evidence="4">GST N-terminal domain-containing protein</fullName>
    </recommendedName>
</protein>
<organism evidence="2 3">
    <name type="scientific">Nesidiocoris tenuis</name>
    <dbReference type="NCBI Taxonomy" id="355587"/>
    <lineage>
        <taxon>Eukaryota</taxon>
        <taxon>Metazoa</taxon>
        <taxon>Ecdysozoa</taxon>
        <taxon>Arthropoda</taxon>
        <taxon>Hexapoda</taxon>
        <taxon>Insecta</taxon>
        <taxon>Pterygota</taxon>
        <taxon>Neoptera</taxon>
        <taxon>Paraneoptera</taxon>
        <taxon>Hemiptera</taxon>
        <taxon>Heteroptera</taxon>
        <taxon>Panheteroptera</taxon>
        <taxon>Cimicomorpha</taxon>
        <taxon>Miridae</taxon>
        <taxon>Dicyphina</taxon>
        <taxon>Nesidiocoris</taxon>
    </lineage>
</organism>
<dbReference type="AlphaFoldDB" id="A0A6H5GJC9"/>
<dbReference type="OrthoDB" id="5809458at2759"/>
<dbReference type="PANTHER" id="PTHR12289:SF41">
    <property type="entry name" value="FAILED AXON CONNECTIONS-RELATED"/>
    <property type="match status" value="1"/>
</dbReference>
<feature type="compositionally biased region" description="Basic and acidic residues" evidence="1">
    <location>
        <begin position="7"/>
        <end position="48"/>
    </location>
</feature>
<dbReference type="PANTHER" id="PTHR12289">
    <property type="entry name" value="METAXIN RELATED"/>
    <property type="match status" value="1"/>
</dbReference>
<evidence type="ECO:0000313" key="2">
    <source>
        <dbReference type="EMBL" id="CAB0004017.1"/>
    </source>
</evidence>
<feature type="non-terminal residue" evidence="2">
    <location>
        <position position="137"/>
    </location>
</feature>
<evidence type="ECO:0000313" key="3">
    <source>
        <dbReference type="Proteomes" id="UP000479000"/>
    </source>
</evidence>
<dbReference type="GO" id="GO:0005737">
    <property type="term" value="C:cytoplasm"/>
    <property type="evidence" value="ECO:0007669"/>
    <property type="project" value="TreeGrafter"/>
</dbReference>
<gene>
    <name evidence="2" type="ORF">NTEN_LOCUS9494</name>
</gene>
<name>A0A6H5GJC9_9HEMI</name>
<dbReference type="Proteomes" id="UP000479000">
    <property type="component" value="Unassembled WGS sequence"/>
</dbReference>
<feature type="region of interest" description="Disordered" evidence="1">
    <location>
        <begin position="1"/>
        <end position="60"/>
    </location>
</feature>
<sequence length="137" mass="15881">MAEENNTETKQEVQETKPAEEVKENKENADPAKEKEKEVEKEKEKEAPAPEPAPPKPTVHRANFEKDVVYLYQFSRTPVVPSVSPFCLKVETYLRLAGIKYEIDCTLHFRDEQSVSIDFLIDSISRLKNRFSKIYSF</sequence>
<dbReference type="EMBL" id="CADCXU010014342">
    <property type="protein sequence ID" value="CAB0004017.1"/>
    <property type="molecule type" value="Genomic_DNA"/>
</dbReference>
<dbReference type="InterPro" id="IPR050931">
    <property type="entry name" value="Mito_Protein_Transport_Metaxin"/>
</dbReference>
<reference evidence="2 3" key="1">
    <citation type="submission" date="2020-02" db="EMBL/GenBank/DDBJ databases">
        <authorList>
            <person name="Ferguson B K."/>
        </authorList>
    </citation>
    <scope>NUCLEOTIDE SEQUENCE [LARGE SCALE GENOMIC DNA]</scope>
</reference>
<keyword evidence="3" id="KW-1185">Reference proteome</keyword>